<dbReference type="EMBL" id="BKBW01000001">
    <property type="protein sequence ID" value="GEQ73828.1"/>
    <property type="molecule type" value="Genomic_DNA"/>
</dbReference>
<evidence type="ECO:0000313" key="3">
    <source>
        <dbReference type="EMBL" id="GEQ73828.1"/>
    </source>
</evidence>
<accession>A0A1Y1IYN1</accession>
<dbReference type="Gene3D" id="3.90.226.10">
    <property type="entry name" value="2-enoyl-CoA Hydratase, Chain A, domain 1"/>
    <property type="match status" value="1"/>
</dbReference>
<dbReference type="GO" id="GO:0006635">
    <property type="term" value="P:fatty acid beta-oxidation"/>
    <property type="evidence" value="ECO:0007669"/>
    <property type="project" value="TreeGrafter"/>
</dbReference>
<evidence type="ECO:0000256" key="1">
    <source>
        <dbReference type="ARBA" id="ARBA00005254"/>
    </source>
</evidence>
<dbReference type="RefSeq" id="WP_087079815.1">
    <property type="nucleotide sequence ID" value="NZ_BKBW01000001.1"/>
</dbReference>
<dbReference type="AlphaFoldDB" id="A0A1Y1IYN1"/>
<dbReference type="PANTHER" id="PTHR11941">
    <property type="entry name" value="ENOYL-COA HYDRATASE-RELATED"/>
    <property type="match status" value="1"/>
</dbReference>
<name>A0A1Y1IYN1_COMTE</name>
<dbReference type="GO" id="GO:0003824">
    <property type="term" value="F:catalytic activity"/>
    <property type="evidence" value="ECO:0007669"/>
    <property type="project" value="InterPro"/>
</dbReference>
<dbReference type="Proteomes" id="UP000323105">
    <property type="component" value="Unassembled WGS sequence"/>
</dbReference>
<dbReference type="PANTHER" id="PTHR11941:SF54">
    <property type="entry name" value="ENOYL-COA HYDRATASE, MITOCHONDRIAL"/>
    <property type="match status" value="1"/>
</dbReference>
<comment type="similarity">
    <text evidence="1 2">Belongs to the enoyl-CoA hydratase/isomerase family.</text>
</comment>
<proteinExistence type="inferred from homology"/>
<dbReference type="Pfam" id="PF00378">
    <property type="entry name" value="ECH_1"/>
    <property type="match status" value="1"/>
</dbReference>
<gene>
    <name evidence="3" type="ORF">CTTA_0833</name>
</gene>
<dbReference type="CDD" id="cd06558">
    <property type="entry name" value="crotonase-like"/>
    <property type="match status" value="1"/>
</dbReference>
<reference evidence="3 4" key="1">
    <citation type="journal article" date="2019" name="Microbiol. Resour. Announc.">
        <title>Draft Genome Sequence of Comamonas testosteroni TA441, a Bacterium That Has a Cryptic Phenol Degradation Gene Cluster.</title>
        <authorList>
            <person name="Arai H."/>
            <person name="Ishii M."/>
        </authorList>
    </citation>
    <scope>NUCLEOTIDE SEQUENCE [LARGE SCALE GENOMIC DNA]</scope>
    <source>
        <strain evidence="3 4">TA441</strain>
    </source>
</reference>
<evidence type="ECO:0000313" key="4">
    <source>
        <dbReference type="Proteomes" id="UP000323105"/>
    </source>
</evidence>
<sequence>MKRAEHRIDVRSVGRVRVITLDRAAKRNALDEVAVGALLRAWKEFAASDDRVALLRASGPVFTAGLDTSSPPMQFWRCIPDIGVAMDKPTIAVVDGPVIAAGVSMVTFCDLCVATDRSTFIYPEARLGNAAGLIASITSRIPHKMAMELMLLGRPVSAQRAYEMGFVNRLCSPGEEMHIAMELAHDMADSSPTVMRLLKQLARDTLPKSPVEAMVTTQMLAQDVAFSADAAEGIAARGARRAPRFPGF</sequence>
<dbReference type="InterPro" id="IPR029045">
    <property type="entry name" value="ClpP/crotonase-like_dom_sf"/>
</dbReference>
<dbReference type="InterPro" id="IPR001753">
    <property type="entry name" value="Enoyl-CoA_hydra/iso"/>
</dbReference>
<comment type="caution">
    <text evidence="3">The sequence shown here is derived from an EMBL/GenBank/DDBJ whole genome shotgun (WGS) entry which is preliminary data.</text>
</comment>
<protein>
    <submittedName>
        <fullName evidence="3">Crotonase</fullName>
    </submittedName>
</protein>
<dbReference type="InterPro" id="IPR018376">
    <property type="entry name" value="Enoyl-CoA_hyd/isom_CS"/>
</dbReference>
<dbReference type="SUPFAM" id="SSF52096">
    <property type="entry name" value="ClpP/crotonase"/>
    <property type="match status" value="1"/>
</dbReference>
<evidence type="ECO:0000256" key="2">
    <source>
        <dbReference type="RuleBase" id="RU003707"/>
    </source>
</evidence>
<dbReference type="PROSITE" id="PS00166">
    <property type="entry name" value="ENOYL_COA_HYDRATASE"/>
    <property type="match status" value="1"/>
</dbReference>
<organism evidence="3 4">
    <name type="scientific">Comamonas testosteroni</name>
    <name type="common">Pseudomonas testosteroni</name>
    <dbReference type="NCBI Taxonomy" id="285"/>
    <lineage>
        <taxon>Bacteria</taxon>
        <taxon>Pseudomonadati</taxon>
        <taxon>Pseudomonadota</taxon>
        <taxon>Betaproteobacteria</taxon>
        <taxon>Burkholderiales</taxon>
        <taxon>Comamonadaceae</taxon>
        <taxon>Comamonas</taxon>
    </lineage>
</organism>